<organism evidence="10 11">
    <name type="scientific">Plectus sambesii</name>
    <dbReference type="NCBI Taxonomy" id="2011161"/>
    <lineage>
        <taxon>Eukaryota</taxon>
        <taxon>Metazoa</taxon>
        <taxon>Ecdysozoa</taxon>
        <taxon>Nematoda</taxon>
        <taxon>Chromadorea</taxon>
        <taxon>Plectida</taxon>
        <taxon>Plectina</taxon>
        <taxon>Plectoidea</taxon>
        <taxon>Plectidae</taxon>
        <taxon>Plectus</taxon>
    </lineage>
</organism>
<keyword evidence="6" id="KW-0274">FAD</keyword>
<keyword evidence="7" id="KW-0560">Oxidoreductase</keyword>
<comment type="cofactor">
    <cofactor evidence="1">
        <name>FAD</name>
        <dbReference type="ChEBI" id="CHEBI:57692"/>
    </cofactor>
</comment>
<evidence type="ECO:0000256" key="7">
    <source>
        <dbReference type="ARBA" id="ARBA00023002"/>
    </source>
</evidence>
<dbReference type="WBParaSite" id="PSAMB.scaffold6393size9587.g28419.t1">
    <property type="protein sequence ID" value="PSAMB.scaffold6393size9587.g28419.t1"/>
    <property type="gene ID" value="PSAMB.scaffold6393size9587.g28419"/>
</dbReference>
<dbReference type="Pfam" id="PF01593">
    <property type="entry name" value="Amino_oxidase"/>
    <property type="match status" value="1"/>
</dbReference>
<feature type="domain" description="Amine oxidase" evidence="9">
    <location>
        <begin position="40"/>
        <end position="485"/>
    </location>
</feature>
<feature type="chain" id="PRO_5038047742" evidence="8">
    <location>
        <begin position="19"/>
        <end position="522"/>
    </location>
</feature>
<keyword evidence="4" id="KW-0963">Cytoplasm</keyword>
<dbReference type="InterPro" id="IPR036188">
    <property type="entry name" value="FAD/NAD-bd_sf"/>
</dbReference>
<evidence type="ECO:0000256" key="8">
    <source>
        <dbReference type="SAM" id="SignalP"/>
    </source>
</evidence>
<dbReference type="GO" id="GO:0046592">
    <property type="term" value="F:polyamine oxidase activity"/>
    <property type="evidence" value="ECO:0007669"/>
    <property type="project" value="TreeGrafter"/>
</dbReference>
<dbReference type="Gene3D" id="3.90.660.10">
    <property type="match status" value="1"/>
</dbReference>
<dbReference type="Gene3D" id="3.50.50.60">
    <property type="entry name" value="FAD/NAD(P)-binding domain"/>
    <property type="match status" value="1"/>
</dbReference>
<proteinExistence type="inferred from homology"/>
<evidence type="ECO:0000256" key="2">
    <source>
        <dbReference type="ARBA" id="ARBA00004496"/>
    </source>
</evidence>
<dbReference type="PANTHER" id="PTHR10742:SF405">
    <property type="entry name" value="PEROXISOMAL N(1)-ACETYL-SPERMINE_SPERMIDINE OXIDASE"/>
    <property type="match status" value="1"/>
</dbReference>
<evidence type="ECO:0000313" key="10">
    <source>
        <dbReference type="Proteomes" id="UP000887566"/>
    </source>
</evidence>
<dbReference type="InterPro" id="IPR050281">
    <property type="entry name" value="Flavin_monoamine_oxidase"/>
</dbReference>
<accession>A0A914X7V7</accession>
<protein>
    <submittedName>
        <fullName evidence="11">Amine oxidase domain-containing protein</fullName>
    </submittedName>
</protein>
<dbReference type="Proteomes" id="UP000887566">
    <property type="component" value="Unplaced"/>
</dbReference>
<reference evidence="11" key="1">
    <citation type="submission" date="2022-11" db="UniProtKB">
        <authorList>
            <consortium name="WormBaseParasite"/>
        </authorList>
    </citation>
    <scope>IDENTIFICATION</scope>
</reference>
<keyword evidence="8" id="KW-0732">Signal</keyword>
<evidence type="ECO:0000256" key="5">
    <source>
        <dbReference type="ARBA" id="ARBA00022630"/>
    </source>
</evidence>
<evidence type="ECO:0000259" key="9">
    <source>
        <dbReference type="Pfam" id="PF01593"/>
    </source>
</evidence>
<dbReference type="SUPFAM" id="SSF54373">
    <property type="entry name" value="FAD-linked reductases, C-terminal domain"/>
    <property type="match status" value="1"/>
</dbReference>
<dbReference type="InterPro" id="IPR002937">
    <property type="entry name" value="Amino_oxidase"/>
</dbReference>
<dbReference type="AlphaFoldDB" id="A0A914X7V7"/>
<evidence type="ECO:0000256" key="6">
    <source>
        <dbReference type="ARBA" id="ARBA00022827"/>
    </source>
</evidence>
<evidence type="ECO:0000256" key="1">
    <source>
        <dbReference type="ARBA" id="ARBA00001974"/>
    </source>
</evidence>
<name>A0A914X7V7_9BILA</name>
<evidence type="ECO:0000256" key="4">
    <source>
        <dbReference type="ARBA" id="ARBA00022490"/>
    </source>
</evidence>
<dbReference type="GO" id="GO:0005737">
    <property type="term" value="C:cytoplasm"/>
    <property type="evidence" value="ECO:0007669"/>
    <property type="project" value="UniProtKB-SubCell"/>
</dbReference>
<feature type="signal peptide" evidence="8">
    <location>
        <begin position="1"/>
        <end position="18"/>
    </location>
</feature>
<dbReference type="PANTHER" id="PTHR10742">
    <property type="entry name" value="FLAVIN MONOAMINE OXIDASE"/>
    <property type="match status" value="1"/>
</dbReference>
<comment type="subcellular location">
    <subcellularLocation>
        <location evidence="2">Cytoplasm</location>
    </subcellularLocation>
</comment>
<comment type="similarity">
    <text evidence="3">Belongs to the flavin monoamine oxidase family.</text>
</comment>
<evidence type="ECO:0000313" key="11">
    <source>
        <dbReference type="WBParaSite" id="PSAMB.scaffold6393size9587.g28419.t1"/>
    </source>
</evidence>
<evidence type="ECO:0000256" key="3">
    <source>
        <dbReference type="ARBA" id="ARBA00005995"/>
    </source>
</evidence>
<sequence>MRWWSVGIAAVLLAFANCNRDEKLVRQHENVRIGIIGGGIAGLVAANRLIEYGFTNITILEASNRLGGRIYPVPFESGYLQLGAEFINGKRNSLHDLAHKMDLLQGTFELFDNIRYKTGKCQTLDSVFDSYFSFAWPLQEKYRVEANGYFSNASRTVGELYEHDFQLYLEGLNADPRSRRGQIIEALSRLYRAKFEREWSANWTDLSIKNLAKWTGLGKKVYTMDRYGYKSILDHLKEPLSASSINLNHRATFIDYRSNAGVKVSFLTVDHYHFYDHLIVTMPLGHLKKFAYHNFRPPLPVRKQAAIDKLGVGSIGKVFFVYKQPFWENSTSTFVTLSVENCSSTAPMPESDRYFQFFQTYRWNKKVLLGWLTGDGPARTSTMSDEDLKTAVTALFRRQFNNDSIPMPTQIYRANWAADVLYGGSYSYISVASVEANVTFKDLARPIFIRGVPRLLFAGEATHDTFYQTTVGAWLSGRREATRLLKYYRKQSHNGAPRVLQMQWVFLIVIYSAVTNSNFAVQ</sequence>
<keyword evidence="5" id="KW-0285">Flavoprotein</keyword>
<keyword evidence="10" id="KW-1185">Reference proteome</keyword>
<dbReference type="SUPFAM" id="SSF51905">
    <property type="entry name" value="FAD/NAD(P)-binding domain"/>
    <property type="match status" value="1"/>
</dbReference>